<comment type="caution">
    <text evidence="2">The sequence shown here is derived from an EMBL/GenBank/DDBJ whole genome shotgun (WGS) entry which is preliminary data.</text>
</comment>
<evidence type="ECO:0000313" key="3">
    <source>
        <dbReference type="Proteomes" id="UP000663870"/>
    </source>
</evidence>
<accession>A0A816A9F9</accession>
<name>A0A816A9F9_9BILA</name>
<dbReference type="EMBL" id="CAJNOL010004809">
    <property type="protein sequence ID" value="CAF1595132.1"/>
    <property type="molecule type" value="Genomic_DNA"/>
</dbReference>
<evidence type="ECO:0000313" key="2">
    <source>
        <dbReference type="EMBL" id="CAF1595132.1"/>
    </source>
</evidence>
<dbReference type="Proteomes" id="UP000663870">
    <property type="component" value="Unassembled WGS sequence"/>
</dbReference>
<dbReference type="EMBL" id="CAJNOH010003476">
    <property type="protein sequence ID" value="CAF1337737.1"/>
    <property type="molecule type" value="Genomic_DNA"/>
</dbReference>
<reference evidence="2" key="1">
    <citation type="submission" date="2021-02" db="EMBL/GenBank/DDBJ databases">
        <authorList>
            <person name="Nowell W R."/>
        </authorList>
    </citation>
    <scope>NUCLEOTIDE SEQUENCE</scope>
</reference>
<organism evidence="2 3">
    <name type="scientific">Rotaria sordida</name>
    <dbReference type="NCBI Taxonomy" id="392033"/>
    <lineage>
        <taxon>Eukaryota</taxon>
        <taxon>Metazoa</taxon>
        <taxon>Spiralia</taxon>
        <taxon>Gnathifera</taxon>
        <taxon>Rotifera</taxon>
        <taxon>Eurotatoria</taxon>
        <taxon>Bdelloidea</taxon>
        <taxon>Philodinida</taxon>
        <taxon>Philodinidae</taxon>
        <taxon>Rotaria</taxon>
    </lineage>
</organism>
<dbReference type="Proteomes" id="UP000663854">
    <property type="component" value="Unassembled WGS sequence"/>
</dbReference>
<dbReference type="AlphaFoldDB" id="A0A816A9F9"/>
<protein>
    <submittedName>
        <fullName evidence="2">Uncharacterized protein</fullName>
    </submittedName>
</protein>
<proteinExistence type="predicted"/>
<sequence>MIQQLSDNSLTILTTSQIIKKFTLSYALPRFNKAFEEDAEAASPLGFITRCRQQQQLVETIHNDVVYNSRIDFYSTAFKFDEINPLSDPFDDDIVQASKSNSTKLVRCLDHPTKKNIIETVFYTKALDYEILQILKNLLNHETIEGYSMI</sequence>
<gene>
    <name evidence="2" type="ORF">JXQ802_LOCUS47647</name>
    <name evidence="1" type="ORF">PYM288_LOCUS31737</name>
</gene>
<keyword evidence="3" id="KW-1185">Reference proteome</keyword>
<evidence type="ECO:0000313" key="1">
    <source>
        <dbReference type="EMBL" id="CAF1337737.1"/>
    </source>
</evidence>